<evidence type="ECO:0000313" key="2">
    <source>
        <dbReference type="Proteomes" id="UP001054945"/>
    </source>
</evidence>
<organism evidence="1 2">
    <name type="scientific">Caerostris extrusa</name>
    <name type="common">Bark spider</name>
    <name type="synonym">Caerostris bankana</name>
    <dbReference type="NCBI Taxonomy" id="172846"/>
    <lineage>
        <taxon>Eukaryota</taxon>
        <taxon>Metazoa</taxon>
        <taxon>Ecdysozoa</taxon>
        <taxon>Arthropoda</taxon>
        <taxon>Chelicerata</taxon>
        <taxon>Arachnida</taxon>
        <taxon>Araneae</taxon>
        <taxon>Araneomorphae</taxon>
        <taxon>Entelegynae</taxon>
        <taxon>Araneoidea</taxon>
        <taxon>Araneidae</taxon>
        <taxon>Caerostris</taxon>
    </lineage>
</organism>
<accession>A0AAV4TRE7</accession>
<proteinExistence type="predicted"/>
<sequence>MVCGVLWQMEGDVIAFPHESATTCGVSSLLQHDVMPSLPRPPAGFARSGEHVAATKDAKGRKGIPDDSLIKIFLKEDDGMRACSIRLSLIGNLKTRSLLACSTFQESEVQWH</sequence>
<dbReference type="EMBL" id="BPLR01011706">
    <property type="protein sequence ID" value="GIY48359.1"/>
    <property type="molecule type" value="Genomic_DNA"/>
</dbReference>
<dbReference type="AlphaFoldDB" id="A0AAV4TRE7"/>
<reference evidence="1 2" key="1">
    <citation type="submission" date="2021-06" db="EMBL/GenBank/DDBJ databases">
        <title>Caerostris extrusa draft genome.</title>
        <authorList>
            <person name="Kono N."/>
            <person name="Arakawa K."/>
        </authorList>
    </citation>
    <scope>NUCLEOTIDE SEQUENCE [LARGE SCALE GENOMIC DNA]</scope>
</reference>
<evidence type="ECO:0000313" key="1">
    <source>
        <dbReference type="EMBL" id="GIY48359.1"/>
    </source>
</evidence>
<keyword evidence="2" id="KW-1185">Reference proteome</keyword>
<protein>
    <submittedName>
        <fullName evidence="1">Uncharacterized protein</fullName>
    </submittedName>
</protein>
<gene>
    <name evidence="1" type="ORF">CEXT_361191</name>
</gene>
<name>A0AAV4TRE7_CAEEX</name>
<comment type="caution">
    <text evidence="1">The sequence shown here is derived from an EMBL/GenBank/DDBJ whole genome shotgun (WGS) entry which is preliminary data.</text>
</comment>
<dbReference type="Proteomes" id="UP001054945">
    <property type="component" value="Unassembled WGS sequence"/>
</dbReference>